<feature type="region of interest" description="Disordered" evidence="5">
    <location>
        <begin position="300"/>
        <end position="334"/>
    </location>
</feature>
<feature type="region of interest" description="Disordered" evidence="5">
    <location>
        <begin position="48"/>
        <end position="112"/>
    </location>
</feature>
<feature type="compositionally biased region" description="Acidic residues" evidence="5">
    <location>
        <begin position="67"/>
        <end position="81"/>
    </location>
</feature>
<keyword evidence="2" id="KW-0064">Aspartyl protease</keyword>
<dbReference type="InterPro" id="IPR043128">
    <property type="entry name" value="Rev_trsase/Diguanyl_cyclase"/>
</dbReference>
<feature type="compositionally biased region" description="Basic and acidic residues" evidence="5">
    <location>
        <begin position="497"/>
        <end position="558"/>
    </location>
</feature>
<dbReference type="GO" id="GO:0015074">
    <property type="term" value="P:DNA integration"/>
    <property type="evidence" value="ECO:0007669"/>
    <property type="project" value="InterPro"/>
</dbReference>
<feature type="compositionally biased region" description="Basic and acidic residues" evidence="5">
    <location>
        <begin position="1297"/>
        <end position="1306"/>
    </location>
</feature>
<dbReference type="CDD" id="cd09274">
    <property type="entry name" value="RNase_HI_RT_Ty3"/>
    <property type="match status" value="1"/>
</dbReference>
<evidence type="ECO:0000256" key="3">
    <source>
        <dbReference type="ARBA" id="ARBA00023125"/>
    </source>
</evidence>
<dbReference type="SUPFAM" id="SSF53098">
    <property type="entry name" value="Ribonuclease H-like"/>
    <property type="match status" value="1"/>
</dbReference>
<dbReference type="PROSITE" id="PS50994">
    <property type="entry name" value="INTEGRASE"/>
    <property type="match status" value="1"/>
</dbReference>
<dbReference type="EMBL" id="OIVN01003057">
    <property type="protein sequence ID" value="SPD08499.1"/>
    <property type="molecule type" value="Genomic_DNA"/>
</dbReference>
<evidence type="ECO:0008006" key="9">
    <source>
        <dbReference type="Google" id="ProtNLM"/>
    </source>
</evidence>
<accession>A0A2N9HA86</accession>
<dbReference type="SUPFAM" id="SSF56672">
    <property type="entry name" value="DNA/RNA polymerases"/>
    <property type="match status" value="1"/>
</dbReference>
<keyword evidence="3" id="KW-0238">DNA-binding</keyword>
<organism evidence="8">
    <name type="scientific">Fagus sylvatica</name>
    <name type="common">Beechnut</name>
    <dbReference type="NCBI Taxonomy" id="28930"/>
    <lineage>
        <taxon>Eukaryota</taxon>
        <taxon>Viridiplantae</taxon>
        <taxon>Streptophyta</taxon>
        <taxon>Embryophyta</taxon>
        <taxon>Tracheophyta</taxon>
        <taxon>Spermatophyta</taxon>
        <taxon>Magnoliopsida</taxon>
        <taxon>eudicotyledons</taxon>
        <taxon>Gunneridae</taxon>
        <taxon>Pentapetalae</taxon>
        <taxon>rosids</taxon>
        <taxon>fabids</taxon>
        <taxon>Fagales</taxon>
        <taxon>Fagaceae</taxon>
        <taxon>Fagus</taxon>
    </lineage>
</organism>
<dbReference type="PANTHER" id="PTHR35046:SF9">
    <property type="entry name" value="RNA-DIRECTED DNA POLYMERASE"/>
    <property type="match status" value="1"/>
</dbReference>
<feature type="domain" description="CCHC-type" evidence="6">
    <location>
        <begin position="340"/>
        <end position="356"/>
    </location>
</feature>
<dbReference type="PANTHER" id="PTHR35046">
    <property type="entry name" value="ZINC KNUCKLE (CCHC-TYPE) FAMILY PROTEIN"/>
    <property type="match status" value="1"/>
</dbReference>
<keyword evidence="2" id="KW-0378">Hydrolase</keyword>
<dbReference type="SMART" id="SM00343">
    <property type="entry name" value="ZnF_C2HC"/>
    <property type="match status" value="1"/>
</dbReference>
<dbReference type="Pfam" id="PF17921">
    <property type="entry name" value="Integrase_H2C2"/>
    <property type="match status" value="1"/>
</dbReference>
<dbReference type="FunFam" id="3.30.420.10:FF:000032">
    <property type="entry name" value="Retrovirus-related Pol polyprotein from transposon 297-like Protein"/>
    <property type="match status" value="1"/>
</dbReference>
<evidence type="ECO:0000259" key="7">
    <source>
        <dbReference type="PROSITE" id="PS50994"/>
    </source>
</evidence>
<evidence type="ECO:0000256" key="5">
    <source>
        <dbReference type="SAM" id="MobiDB-lite"/>
    </source>
</evidence>
<dbReference type="Gene3D" id="4.10.60.10">
    <property type="entry name" value="Zinc finger, CCHC-type"/>
    <property type="match status" value="1"/>
</dbReference>
<dbReference type="Pfam" id="PF17919">
    <property type="entry name" value="RT_RNaseH_2"/>
    <property type="match status" value="1"/>
</dbReference>
<keyword evidence="4" id="KW-0862">Zinc</keyword>
<dbReference type="Gene3D" id="3.30.420.10">
    <property type="entry name" value="Ribonuclease H-like superfamily/Ribonuclease H"/>
    <property type="match status" value="1"/>
</dbReference>
<evidence type="ECO:0000256" key="4">
    <source>
        <dbReference type="PROSITE-ProRule" id="PRU00047"/>
    </source>
</evidence>
<dbReference type="GO" id="GO:0004190">
    <property type="term" value="F:aspartic-type endopeptidase activity"/>
    <property type="evidence" value="ECO:0007669"/>
    <property type="project" value="UniProtKB-KW"/>
</dbReference>
<evidence type="ECO:0000256" key="2">
    <source>
        <dbReference type="ARBA" id="ARBA00022750"/>
    </source>
</evidence>
<sequence length="1377" mass="159068">MSHKSDSSPKGKADNSSFVLQAMQQQFERLNFVLGEVRDRMDHQEAAIRNLQGGRDRRRREPRVENEYENEGDGEDEEDLASEVGSGRHRRFRRERGHEGNRGGRDGLDRNLGSIKMKIPSFQGRTDPEVYLEWEKKIDLVFDCHNYSEEKKVKLAVIEFTDYAIIWWDQLVTNRRRNNERPVETWGELKALMRRRFVPSHFYRDLYQKLQNLTQGSRSVEDYHKEMEVAMIRANVEEDREATMARFLSGLNRDIANVIELQHYVEIEDMVHMAMKVERQLKRKGTVRYTSISNTTWKSKWDRNDSAEAKRKTEPPKGKDEGTSNKPKVESQPSRNRDIKCFKCLGSGHIASQCPNRRVMIMRDNGEVMTESESLVARRALNTHIKVDDAEQQRENIFHTRCHINNKWLNDCGEVRVDRQVLVTFSIGKYLDEVLCDVVPMHAGHILLGRPWQYDRRVTHDGFKNMYSFVKGGKTIKLAPLTPSQVYEDQLKLKSEVAHKRKSENESDQKRKSEKEIEQKRKIESENEQKRKSEKEIEQKRKSESENEKKERESAERKGKTKVSFYVRESEVKKAFFADRPMILLVYKESYLNLDETNKSLPSLAVSLLQEFEDVFPEEMPNELPPIRGIEHQIDFVPGAAIPNRPAYRSNPEETKELQRQVEDLMSKGYVRESMSPCAVPVLLVPKKDGTWRMCVDCRAINNITLYANFKKCNFCMEKVVFLGYVVTTTGIEVDEEKVKAIKEWPTPKSITEVRSFHGLASFYRRFVKDFSTLAAPLTEVIKKNVGFHWGADQDNAFATIKERLCSAPVLALPNFNKAFEIECDASGIGIGAVLMQDRRPIAFFSEKLSGASLKYPTYDKELYALHLKGQGKLNQRHARWLEYIETFPYVIRYKQGKENIVADALSRRYVLLTSMSAKLLGFEYVKDMYADDADFSDVYKACDKTAFGKFYKHDGYLFKESKLCVPSCSMRELLVREAHGGGLMGHFGVKKTLDILHEHFFWPKMKKDVNRICGRCITCRKAKSKVLPHGLYTPLPVPSEPWVDISMDFVLGLPRTKRGRDSIFVVVDRFSKMAHFIPCHKTDDATNIADLFFREIVRLHGVPRSIVSDRDVKFLSYFWKVLWGKLGTKLLFSTTCHPQTDGQTEVVNRTLTQLLRTVVHKNLKTWEDCLPFIEFAYNRAMHSTTSYSPFEIVYGFNPLTPLDLMPLPVDGRSSLDGQKKAELVKSLHERVRLQIAQKNERVASQANKGRRRVIFEPGDWVWVHMRKERFPAHRKTKLHPRGDGPFQILEKSEDSWSNPFEERGNDGNQGGPSLKDPLQVPDGPITRSRAKKIKEAMQGLVQSTWDEASKSPTIKVGLKEGEPILIHLIQAVEDMT</sequence>
<gene>
    <name evidence="8" type="ORF">FSB_LOCUS36381</name>
</gene>
<dbReference type="InterPro" id="IPR041588">
    <property type="entry name" value="Integrase_H2C2"/>
</dbReference>
<dbReference type="InterPro" id="IPR036875">
    <property type="entry name" value="Znf_CCHC_sf"/>
</dbReference>
<dbReference type="Pfam" id="PF03732">
    <property type="entry name" value="Retrotrans_gag"/>
    <property type="match status" value="1"/>
</dbReference>
<dbReference type="FunFam" id="3.30.70.270:FF:000020">
    <property type="entry name" value="Transposon Tf2-6 polyprotein-like Protein"/>
    <property type="match status" value="1"/>
</dbReference>
<feature type="region of interest" description="Disordered" evidence="5">
    <location>
        <begin position="1297"/>
        <end position="1326"/>
    </location>
</feature>
<keyword evidence="1" id="KW-0645">Protease</keyword>
<dbReference type="InterPro" id="IPR043502">
    <property type="entry name" value="DNA/RNA_pol_sf"/>
</dbReference>
<evidence type="ECO:0000259" key="6">
    <source>
        <dbReference type="PROSITE" id="PS50158"/>
    </source>
</evidence>
<name>A0A2N9HA86_FAGSY</name>
<keyword evidence="4" id="KW-0863">Zinc-finger</keyword>
<dbReference type="Pfam" id="PF24626">
    <property type="entry name" value="SH3_Tf2-1"/>
    <property type="match status" value="1"/>
</dbReference>
<dbReference type="SUPFAM" id="SSF57756">
    <property type="entry name" value="Retrovirus zinc finger-like domains"/>
    <property type="match status" value="1"/>
</dbReference>
<reference evidence="8" key="1">
    <citation type="submission" date="2018-02" db="EMBL/GenBank/DDBJ databases">
        <authorList>
            <person name="Cohen D.B."/>
            <person name="Kent A.D."/>
        </authorList>
    </citation>
    <scope>NUCLEOTIDE SEQUENCE</scope>
</reference>
<dbReference type="Gene3D" id="3.30.70.270">
    <property type="match status" value="1"/>
</dbReference>
<feature type="region of interest" description="Disordered" evidence="5">
    <location>
        <begin position="497"/>
        <end position="561"/>
    </location>
</feature>
<feature type="domain" description="Integrase catalytic" evidence="7">
    <location>
        <begin position="1038"/>
        <end position="1198"/>
    </location>
</feature>
<dbReference type="InterPro" id="IPR005162">
    <property type="entry name" value="Retrotrans_gag_dom"/>
</dbReference>
<dbReference type="InterPro" id="IPR036397">
    <property type="entry name" value="RNaseH_sf"/>
</dbReference>
<keyword evidence="4" id="KW-0479">Metal-binding</keyword>
<proteinExistence type="predicted"/>
<protein>
    <recommendedName>
        <fullName evidence="9">Integrase catalytic domain-containing protein</fullName>
    </recommendedName>
</protein>
<evidence type="ECO:0000256" key="1">
    <source>
        <dbReference type="ARBA" id="ARBA00022670"/>
    </source>
</evidence>
<dbReference type="InterPro" id="IPR001878">
    <property type="entry name" value="Znf_CCHC"/>
</dbReference>
<dbReference type="InterPro" id="IPR001584">
    <property type="entry name" value="Integrase_cat-core"/>
</dbReference>
<dbReference type="PROSITE" id="PS50158">
    <property type="entry name" value="ZF_CCHC"/>
    <property type="match status" value="1"/>
</dbReference>
<dbReference type="GO" id="GO:0008270">
    <property type="term" value="F:zinc ion binding"/>
    <property type="evidence" value="ECO:0007669"/>
    <property type="project" value="UniProtKB-KW"/>
</dbReference>
<dbReference type="FunFam" id="1.10.340.70:FF:000001">
    <property type="entry name" value="Retrovirus-related Pol polyprotein from transposon gypsy-like Protein"/>
    <property type="match status" value="1"/>
</dbReference>
<evidence type="ECO:0000313" key="8">
    <source>
        <dbReference type="EMBL" id="SPD08499.1"/>
    </source>
</evidence>
<dbReference type="InterPro" id="IPR012337">
    <property type="entry name" value="RNaseH-like_sf"/>
</dbReference>
<dbReference type="GO" id="GO:0003677">
    <property type="term" value="F:DNA binding"/>
    <property type="evidence" value="ECO:0007669"/>
    <property type="project" value="UniProtKB-KW"/>
</dbReference>
<dbReference type="Gene3D" id="1.10.340.70">
    <property type="match status" value="1"/>
</dbReference>
<dbReference type="GO" id="GO:0006508">
    <property type="term" value="P:proteolysis"/>
    <property type="evidence" value="ECO:0007669"/>
    <property type="project" value="UniProtKB-KW"/>
</dbReference>
<dbReference type="Gene3D" id="3.10.10.10">
    <property type="entry name" value="HIV Type 1 Reverse Transcriptase, subunit A, domain 1"/>
    <property type="match status" value="1"/>
</dbReference>
<dbReference type="InterPro" id="IPR041577">
    <property type="entry name" value="RT_RNaseH_2"/>
</dbReference>
<feature type="compositionally biased region" description="Basic and acidic residues" evidence="5">
    <location>
        <begin position="96"/>
        <end position="109"/>
    </location>
</feature>
<dbReference type="InterPro" id="IPR056924">
    <property type="entry name" value="SH3_Tf2-1"/>
</dbReference>